<accession>A0ABP9I9C1</accession>
<protein>
    <recommendedName>
        <fullName evidence="1">YrdC-like domain-containing protein</fullName>
    </recommendedName>
</protein>
<dbReference type="InterPro" id="IPR017945">
    <property type="entry name" value="DHBP_synth_RibB-like_a/b_dom"/>
</dbReference>
<proteinExistence type="predicted"/>
<dbReference type="SUPFAM" id="SSF55821">
    <property type="entry name" value="YrdC/RibB"/>
    <property type="match status" value="1"/>
</dbReference>
<name>A0ABP9I9C1_9ACTN</name>
<dbReference type="PROSITE" id="PS51163">
    <property type="entry name" value="YRDC"/>
    <property type="match status" value="1"/>
</dbReference>
<dbReference type="InterPro" id="IPR006070">
    <property type="entry name" value="Sua5-like_dom"/>
</dbReference>
<sequence>MTRPGRAPATLHEARQALHGGAAVVLPNPAPLTRLVTARHPATVNEAKARPADQPVALWAHHPGTLRALTDIWQLDDEQGTTARRLLAEEHLTVLVPVGGPDLPAWALPAAKDGWMLLFGARWQPLRPLLDDHPVLYVSSANRTGHPPAATTAEALAMFPDTVPVVSLDAAEDPDGRHDPRGRQATTTVRLHPDGRMEVHRQGAQDRAFTSPAEYLRRLRTQYSPTEGPGPVATEE</sequence>
<feature type="domain" description="YrdC-like" evidence="1">
    <location>
        <begin position="8"/>
        <end position="205"/>
    </location>
</feature>
<evidence type="ECO:0000259" key="1">
    <source>
        <dbReference type="PROSITE" id="PS51163"/>
    </source>
</evidence>
<dbReference type="EMBL" id="BAABHS010000047">
    <property type="protein sequence ID" value="GAA4992394.1"/>
    <property type="molecule type" value="Genomic_DNA"/>
</dbReference>
<keyword evidence="3" id="KW-1185">Reference proteome</keyword>
<dbReference type="Gene3D" id="3.90.870.10">
    <property type="entry name" value="DHBP synthase"/>
    <property type="match status" value="1"/>
</dbReference>
<gene>
    <name evidence="2" type="ORF">GCM10023205_76130</name>
</gene>
<evidence type="ECO:0000313" key="2">
    <source>
        <dbReference type="EMBL" id="GAA4992394.1"/>
    </source>
</evidence>
<dbReference type="Proteomes" id="UP001500466">
    <property type="component" value="Unassembled WGS sequence"/>
</dbReference>
<comment type="caution">
    <text evidence="2">The sequence shown here is derived from an EMBL/GenBank/DDBJ whole genome shotgun (WGS) entry which is preliminary data.</text>
</comment>
<evidence type="ECO:0000313" key="3">
    <source>
        <dbReference type="Proteomes" id="UP001500466"/>
    </source>
</evidence>
<dbReference type="Pfam" id="PF01300">
    <property type="entry name" value="Sua5_yciO_yrdC"/>
    <property type="match status" value="1"/>
</dbReference>
<reference evidence="3" key="1">
    <citation type="journal article" date="2019" name="Int. J. Syst. Evol. Microbiol.">
        <title>The Global Catalogue of Microorganisms (GCM) 10K type strain sequencing project: providing services to taxonomists for standard genome sequencing and annotation.</title>
        <authorList>
            <consortium name="The Broad Institute Genomics Platform"/>
            <consortium name="The Broad Institute Genome Sequencing Center for Infectious Disease"/>
            <person name="Wu L."/>
            <person name="Ma J."/>
        </authorList>
    </citation>
    <scope>NUCLEOTIDE SEQUENCE [LARGE SCALE GENOMIC DNA]</scope>
    <source>
        <strain evidence="3">JCM 17986</strain>
    </source>
</reference>
<organism evidence="2 3">
    <name type="scientific">Yinghuangia aomiensis</name>
    <dbReference type="NCBI Taxonomy" id="676205"/>
    <lineage>
        <taxon>Bacteria</taxon>
        <taxon>Bacillati</taxon>
        <taxon>Actinomycetota</taxon>
        <taxon>Actinomycetes</taxon>
        <taxon>Kitasatosporales</taxon>
        <taxon>Streptomycetaceae</taxon>
        <taxon>Yinghuangia</taxon>
    </lineage>
</organism>
<dbReference type="RefSeq" id="WP_345680436.1">
    <property type="nucleotide sequence ID" value="NZ_BAABHS010000047.1"/>
</dbReference>